<evidence type="ECO:0000256" key="2">
    <source>
        <dbReference type="ARBA" id="ARBA00005189"/>
    </source>
</evidence>
<sequence length="283" mass="30889">MGSQSPPEQSTLEKMALYNLDRARKAVAALESKPEWEPADTASFDCMHYLGDAAIANAAAELRLQPGQTVLDLGSGFGGTGRYLYRHHGVSAIGIELQPEIHELATAINQRSIIPPTTTTTTTVPVTPPTSINKDFLDLALPTKVDHIVSFLCIMHIPDRARLFRKASALLQPAGGLYIEDFYAAHDALDADTARLLREVVHAPHLPGREAYTADLRAAGLDVVSFRDVTAEWADFVHRRAVAYRRQPGHETSLARFYDVVDLLFASGQVGGCRITCVNTTGR</sequence>
<dbReference type="InterPro" id="IPR029063">
    <property type="entry name" value="SAM-dependent_MTases_sf"/>
</dbReference>
<dbReference type="GO" id="GO:0000234">
    <property type="term" value="F:phosphoethanolamine N-methyltransferase activity"/>
    <property type="evidence" value="ECO:0007669"/>
    <property type="project" value="UniProtKB-EC"/>
</dbReference>
<dbReference type="SUPFAM" id="SSF53335">
    <property type="entry name" value="S-adenosyl-L-methionine-dependent methyltransferases"/>
    <property type="match status" value="1"/>
</dbReference>
<reference evidence="8" key="1">
    <citation type="journal article" date="2023" name="Mol. Phylogenet. Evol.">
        <title>Genome-scale phylogeny and comparative genomics of the fungal order Sordariales.</title>
        <authorList>
            <person name="Hensen N."/>
            <person name="Bonometti L."/>
            <person name="Westerberg I."/>
            <person name="Brannstrom I.O."/>
            <person name="Guillou S."/>
            <person name="Cros-Aarteil S."/>
            <person name="Calhoun S."/>
            <person name="Haridas S."/>
            <person name="Kuo A."/>
            <person name="Mondo S."/>
            <person name="Pangilinan J."/>
            <person name="Riley R."/>
            <person name="LaButti K."/>
            <person name="Andreopoulos B."/>
            <person name="Lipzen A."/>
            <person name="Chen C."/>
            <person name="Yan M."/>
            <person name="Daum C."/>
            <person name="Ng V."/>
            <person name="Clum A."/>
            <person name="Steindorff A."/>
            <person name="Ohm R.A."/>
            <person name="Martin F."/>
            <person name="Silar P."/>
            <person name="Natvig D.O."/>
            <person name="Lalanne C."/>
            <person name="Gautier V."/>
            <person name="Ament-Velasquez S.L."/>
            <person name="Kruys A."/>
            <person name="Hutchinson M.I."/>
            <person name="Powell A.J."/>
            <person name="Barry K."/>
            <person name="Miller A.N."/>
            <person name="Grigoriev I.V."/>
            <person name="Debuchy R."/>
            <person name="Gladieux P."/>
            <person name="Hiltunen Thoren M."/>
            <person name="Johannesson H."/>
        </authorList>
    </citation>
    <scope>NUCLEOTIDE SEQUENCE</scope>
    <source>
        <strain evidence="8">CBS 314.62</strain>
    </source>
</reference>
<dbReference type="CDD" id="cd02440">
    <property type="entry name" value="AdoMet_MTases"/>
    <property type="match status" value="1"/>
</dbReference>
<reference evidence="8" key="2">
    <citation type="submission" date="2023-06" db="EMBL/GenBank/DDBJ databases">
        <authorList>
            <consortium name="Lawrence Berkeley National Laboratory"/>
            <person name="Haridas S."/>
            <person name="Hensen N."/>
            <person name="Bonometti L."/>
            <person name="Westerberg I."/>
            <person name="Brannstrom I.O."/>
            <person name="Guillou S."/>
            <person name="Cros-Aarteil S."/>
            <person name="Calhoun S."/>
            <person name="Kuo A."/>
            <person name="Mondo S."/>
            <person name="Pangilinan J."/>
            <person name="Riley R."/>
            <person name="Labutti K."/>
            <person name="Andreopoulos B."/>
            <person name="Lipzen A."/>
            <person name="Chen C."/>
            <person name="Yanf M."/>
            <person name="Daum C."/>
            <person name="Ng V."/>
            <person name="Clum A."/>
            <person name="Steindorff A."/>
            <person name="Ohm R."/>
            <person name="Martin F."/>
            <person name="Silar P."/>
            <person name="Natvig D."/>
            <person name="Lalanne C."/>
            <person name="Gautier V."/>
            <person name="Ament-Velasquez S.L."/>
            <person name="Kruys A."/>
            <person name="Hutchinson M.I."/>
            <person name="Powell A.J."/>
            <person name="Barry K."/>
            <person name="Miller A.N."/>
            <person name="Grigoriev I.V."/>
            <person name="Debuchy R."/>
            <person name="Gladieux P."/>
            <person name="Thoren M.H."/>
            <person name="Johannesson H."/>
        </authorList>
    </citation>
    <scope>NUCLEOTIDE SEQUENCE</scope>
    <source>
        <strain evidence="8">CBS 314.62</strain>
    </source>
</reference>
<dbReference type="Gene3D" id="3.40.50.150">
    <property type="entry name" value="Vaccinia Virus protein VP39"/>
    <property type="match status" value="1"/>
</dbReference>
<evidence type="ECO:0000256" key="6">
    <source>
        <dbReference type="ARBA" id="ARBA00047619"/>
    </source>
</evidence>
<dbReference type="Proteomes" id="UP001270362">
    <property type="component" value="Unassembled WGS sequence"/>
</dbReference>
<organism evidence="8 9">
    <name type="scientific">Podospora appendiculata</name>
    <dbReference type="NCBI Taxonomy" id="314037"/>
    <lineage>
        <taxon>Eukaryota</taxon>
        <taxon>Fungi</taxon>
        <taxon>Dikarya</taxon>
        <taxon>Ascomycota</taxon>
        <taxon>Pezizomycotina</taxon>
        <taxon>Sordariomycetes</taxon>
        <taxon>Sordariomycetidae</taxon>
        <taxon>Sordariales</taxon>
        <taxon>Podosporaceae</taxon>
        <taxon>Podospora</taxon>
    </lineage>
</organism>
<keyword evidence="4" id="KW-0808">Transferase</keyword>
<evidence type="ECO:0000256" key="3">
    <source>
        <dbReference type="ARBA" id="ARBA00022603"/>
    </source>
</evidence>
<evidence type="ECO:0000256" key="7">
    <source>
        <dbReference type="ARBA" id="ARBA00047841"/>
    </source>
</evidence>
<dbReference type="EMBL" id="JAULSO010000001">
    <property type="protein sequence ID" value="KAK3693630.1"/>
    <property type="molecule type" value="Genomic_DNA"/>
</dbReference>
<evidence type="ECO:0000256" key="5">
    <source>
        <dbReference type="ARBA" id="ARBA00035674"/>
    </source>
</evidence>
<accession>A0AAE0XHZ9</accession>
<keyword evidence="3 8" id="KW-0489">Methyltransferase</keyword>
<comment type="catalytic activity">
    <reaction evidence="7">
        <text>N-methylethanolamine phosphate + S-adenosyl-L-methionine = N,N-dimethylethanolamine phosphate + S-adenosyl-L-homocysteine + H(+)</text>
        <dbReference type="Rhea" id="RHEA:25321"/>
        <dbReference type="ChEBI" id="CHEBI:15378"/>
        <dbReference type="ChEBI" id="CHEBI:57781"/>
        <dbReference type="ChEBI" id="CHEBI:57856"/>
        <dbReference type="ChEBI" id="CHEBI:58641"/>
        <dbReference type="ChEBI" id="CHEBI:59789"/>
        <dbReference type="EC" id="2.1.1.103"/>
    </reaction>
    <physiologicalReaction direction="left-to-right" evidence="7">
        <dbReference type="Rhea" id="RHEA:25322"/>
    </physiologicalReaction>
</comment>
<dbReference type="GO" id="GO:0032259">
    <property type="term" value="P:methylation"/>
    <property type="evidence" value="ECO:0007669"/>
    <property type="project" value="UniProtKB-KW"/>
</dbReference>
<comment type="caution">
    <text evidence="8">The sequence shown here is derived from an EMBL/GenBank/DDBJ whole genome shotgun (WGS) entry which is preliminary data.</text>
</comment>
<comment type="pathway">
    <text evidence="2">Lipid metabolism.</text>
</comment>
<dbReference type="PANTHER" id="PTHR44307:SF2">
    <property type="entry name" value="PHOSPHOETHANOLAMINE METHYLTRANSFERASE ISOFORM X1"/>
    <property type="match status" value="1"/>
</dbReference>
<evidence type="ECO:0000256" key="4">
    <source>
        <dbReference type="ARBA" id="ARBA00022679"/>
    </source>
</evidence>
<comment type="pathway">
    <text evidence="1">Phospholipid metabolism; phosphatidylcholine biosynthesis.</text>
</comment>
<protein>
    <recommendedName>
        <fullName evidence="5">phosphoethanolamine N-methyltransferase</fullName>
        <ecNumber evidence="5">2.1.1.103</ecNumber>
    </recommendedName>
</protein>
<dbReference type="Pfam" id="PF13489">
    <property type="entry name" value="Methyltransf_23"/>
    <property type="match status" value="1"/>
</dbReference>
<dbReference type="EC" id="2.1.1.103" evidence="5"/>
<evidence type="ECO:0000256" key="1">
    <source>
        <dbReference type="ARBA" id="ARBA00004969"/>
    </source>
</evidence>
<keyword evidence="9" id="KW-1185">Reference proteome</keyword>
<name>A0AAE0XHZ9_9PEZI</name>
<proteinExistence type="predicted"/>
<evidence type="ECO:0000313" key="9">
    <source>
        <dbReference type="Proteomes" id="UP001270362"/>
    </source>
</evidence>
<evidence type="ECO:0000313" key="8">
    <source>
        <dbReference type="EMBL" id="KAK3693630.1"/>
    </source>
</evidence>
<dbReference type="PANTHER" id="PTHR44307">
    <property type="entry name" value="PHOSPHOETHANOLAMINE METHYLTRANSFERASE"/>
    <property type="match status" value="1"/>
</dbReference>
<dbReference type="AlphaFoldDB" id="A0AAE0XHZ9"/>
<comment type="catalytic activity">
    <reaction evidence="6">
        <text>N,N-dimethylethanolamine phosphate + S-adenosyl-L-methionine = phosphocholine + S-adenosyl-L-homocysteine + H(+)</text>
        <dbReference type="Rhea" id="RHEA:25325"/>
        <dbReference type="ChEBI" id="CHEBI:15378"/>
        <dbReference type="ChEBI" id="CHEBI:57856"/>
        <dbReference type="ChEBI" id="CHEBI:58641"/>
        <dbReference type="ChEBI" id="CHEBI:59789"/>
        <dbReference type="ChEBI" id="CHEBI:295975"/>
        <dbReference type="EC" id="2.1.1.103"/>
    </reaction>
    <physiologicalReaction direction="left-to-right" evidence="6">
        <dbReference type="Rhea" id="RHEA:25326"/>
    </physiologicalReaction>
</comment>
<gene>
    <name evidence="8" type="ORF">B0T22DRAFT_505568</name>
</gene>